<dbReference type="InterPro" id="IPR028021">
    <property type="entry name" value="Katanin_C-terminal"/>
</dbReference>
<protein>
    <recommendedName>
        <fullName evidence="6">Katanin p80 subunit C-terminal domain-containing protein</fullName>
    </recommendedName>
</protein>
<feature type="coiled-coil region" evidence="5">
    <location>
        <begin position="471"/>
        <end position="501"/>
    </location>
</feature>
<gene>
    <name evidence="7" type="ORF">POCTA_138.1.T0750150</name>
</gene>
<dbReference type="Proteomes" id="UP000683925">
    <property type="component" value="Unassembled WGS sequence"/>
</dbReference>
<evidence type="ECO:0000256" key="5">
    <source>
        <dbReference type="SAM" id="Coils"/>
    </source>
</evidence>
<keyword evidence="2" id="KW-0963">Cytoplasm</keyword>
<comment type="subcellular location">
    <subcellularLocation>
        <location evidence="1">Cytoplasm</location>
        <location evidence="1">Cytoskeleton</location>
    </subcellularLocation>
</comment>
<dbReference type="AlphaFoldDB" id="A0A8S1VWH3"/>
<evidence type="ECO:0000256" key="3">
    <source>
        <dbReference type="ARBA" id="ARBA00023212"/>
    </source>
</evidence>
<keyword evidence="5" id="KW-0175">Coiled coil</keyword>
<dbReference type="OMA" id="QNDMKQC"/>
<dbReference type="Pfam" id="PF00400">
    <property type="entry name" value="WD40"/>
    <property type="match status" value="1"/>
</dbReference>
<accession>A0A8S1VWH3</accession>
<dbReference type="PROSITE" id="PS50082">
    <property type="entry name" value="WD_REPEATS_2"/>
    <property type="match status" value="1"/>
</dbReference>
<evidence type="ECO:0000256" key="4">
    <source>
        <dbReference type="PROSITE-ProRule" id="PRU00221"/>
    </source>
</evidence>
<dbReference type="InterPro" id="IPR001680">
    <property type="entry name" value="WD40_rpt"/>
</dbReference>
<dbReference type="Pfam" id="PF13925">
    <property type="entry name" value="Katanin_con80"/>
    <property type="match status" value="1"/>
</dbReference>
<dbReference type="EMBL" id="CAJJDP010000074">
    <property type="protein sequence ID" value="CAD8180673.1"/>
    <property type="molecule type" value="Genomic_DNA"/>
</dbReference>
<keyword evidence="3" id="KW-0206">Cytoskeleton</keyword>
<dbReference type="GO" id="GO:0008017">
    <property type="term" value="F:microtubule binding"/>
    <property type="evidence" value="ECO:0007669"/>
    <property type="project" value="InterPro"/>
</dbReference>
<keyword evidence="8" id="KW-1185">Reference proteome</keyword>
<evidence type="ECO:0000256" key="1">
    <source>
        <dbReference type="ARBA" id="ARBA00004245"/>
    </source>
</evidence>
<dbReference type="GO" id="GO:0008352">
    <property type="term" value="C:katanin complex"/>
    <property type="evidence" value="ECO:0007669"/>
    <property type="project" value="TreeGrafter"/>
</dbReference>
<proteinExistence type="predicted"/>
<dbReference type="PANTHER" id="PTHR19845:SF0">
    <property type="entry name" value="KATANIN P80 WD40 REPEAT-CONTAINING SUBUNIT B1"/>
    <property type="match status" value="1"/>
</dbReference>
<dbReference type="PROSITE" id="PS50294">
    <property type="entry name" value="WD_REPEATS_REGION"/>
    <property type="match status" value="1"/>
</dbReference>
<feature type="repeat" description="WD" evidence="4">
    <location>
        <begin position="131"/>
        <end position="166"/>
    </location>
</feature>
<feature type="domain" description="Katanin p80 subunit C-terminal" evidence="6">
    <location>
        <begin position="377"/>
        <end position="540"/>
    </location>
</feature>
<evidence type="ECO:0000259" key="6">
    <source>
        <dbReference type="Pfam" id="PF13925"/>
    </source>
</evidence>
<evidence type="ECO:0000313" key="7">
    <source>
        <dbReference type="EMBL" id="CAD8180673.1"/>
    </source>
</evidence>
<organism evidence="7 8">
    <name type="scientific">Paramecium octaurelia</name>
    <dbReference type="NCBI Taxonomy" id="43137"/>
    <lineage>
        <taxon>Eukaryota</taxon>
        <taxon>Sar</taxon>
        <taxon>Alveolata</taxon>
        <taxon>Ciliophora</taxon>
        <taxon>Intramacronucleata</taxon>
        <taxon>Oligohymenophorea</taxon>
        <taxon>Peniculida</taxon>
        <taxon>Parameciidae</taxon>
        <taxon>Paramecium</taxon>
    </lineage>
</organism>
<keyword evidence="4" id="KW-0853">WD repeat</keyword>
<dbReference type="SMART" id="SM00320">
    <property type="entry name" value="WD40"/>
    <property type="match status" value="5"/>
</dbReference>
<dbReference type="GO" id="GO:0007019">
    <property type="term" value="P:microtubule depolymerization"/>
    <property type="evidence" value="ECO:0007669"/>
    <property type="project" value="TreeGrafter"/>
</dbReference>
<sequence>MKQYTTCDYLNKSEIICSKFSPHQNQFISVNEKNIFLWSDQIYQPLIVLSNSAQISCIEFSKQTNLILEGTQEGKILILELEQQIQQETKALHNGAITKLTNYDINTFISGSQDSVIMVHDLRQNMPIAQIKQHKQQINDIVADSEKFQFVCGSQDETISIWDFRNYSQPQGLLDHQDSVYNLLMIKNSDTLFTSGEKYTIQQWDITKQIQNRISITQQPIQKMVFDYEQEILICAQQDILDLFNTELIQLNSIEIDWSRIQDMKLENDVVQVLEQRGDILKLHVFQLELNTQQVEDSQTQIQDSQIPFSQLMQFDQCFYPTQSNEKLDQSYEQEAQVSDDIITTQNLSLKFSQILFTKSNQDKYIQLEIINEISLDHSKVKMILNERIQKLKPIIKLYSQNDMKQCIQQIRRCNDNSALIDLFAMLRQDTAQKKLQAEDTFLLLESAILLLNSKFSYQIIKGLEFIKFCYSQMKDSIIQYKNARKQLQNKAQDKNQNRQKPYETLILQFDKIVKLPNFNKLLKSKDINLANLTSQIKNEISQFLNKLE</sequence>
<evidence type="ECO:0000313" key="8">
    <source>
        <dbReference type="Proteomes" id="UP000683925"/>
    </source>
</evidence>
<name>A0A8S1VWH3_PAROT</name>
<dbReference type="PANTHER" id="PTHR19845">
    <property type="entry name" value="KATANIN P80 SUBUNIT"/>
    <property type="match status" value="1"/>
</dbReference>
<comment type="caution">
    <text evidence="7">The sequence shown here is derived from an EMBL/GenBank/DDBJ whole genome shotgun (WGS) entry which is preliminary data.</text>
</comment>
<reference evidence="7" key="1">
    <citation type="submission" date="2021-01" db="EMBL/GenBank/DDBJ databases">
        <authorList>
            <consortium name="Genoscope - CEA"/>
            <person name="William W."/>
        </authorList>
    </citation>
    <scope>NUCLEOTIDE SEQUENCE</scope>
</reference>
<evidence type="ECO:0000256" key="2">
    <source>
        <dbReference type="ARBA" id="ARBA00022490"/>
    </source>
</evidence>
<dbReference type="OrthoDB" id="1930760at2759"/>